<sequence length="154" mass="17849">MARKSHFLFKTQHQAVELEASQFIYENTDDVNAVSDIELPEFSSQPVLINPTPMPAEDVHYCLTAKDSIDPSYTRLTLPYTVICRQRYRKACAKQKAQFAEEIKMHAMFRARALDGVRIHREFCNAIISQIHPSEKITLTKKQEKRVRQLLTEP</sequence>
<gene>
    <name evidence="1" type="ORF">CEUTPL_LOCUS8776</name>
</gene>
<dbReference type="AlphaFoldDB" id="A0A9N9MQQ7"/>
<dbReference type="EMBL" id="OU892280">
    <property type="protein sequence ID" value="CAG9768229.1"/>
    <property type="molecule type" value="Genomic_DNA"/>
</dbReference>
<evidence type="ECO:0000313" key="2">
    <source>
        <dbReference type="Proteomes" id="UP001152799"/>
    </source>
</evidence>
<dbReference type="Proteomes" id="UP001152799">
    <property type="component" value="Chromosome 4"/>
</dbReference>
<accession>A0A9N9MQQ7</accession>
<proteinExistence type="predicted"/>
<reference evidence="1" key="1">
    <citation type="submission" date="2022-01" db="EMBL/GenBank/DDBJ databases">
        <authorList>
            <person name="King R."/>
        </authorList>
    </citation>
    <scope>NUCLEOTIDE SEQUENCE</scope>
</reference>
<protein>
    <submittedName>
        <fullName evidence="1">Uncharacterized protein</fullName>
    </submittedName>
</protein>
<name>A0A9N9MQQ7_9CUCU</name>
<organism evidence="1 2">
    <name type="scientific">Ceutorhynchus assimilis</name>
    <name type="common">cabbage seed weevil</name>
    <dbReference type="NCBI Taxonomy" id="467358"/>
    <lineage>
        <taxon>Eukaryota</taxon>
        <taxon>Metazoa</taxon>
        <taxon>Ecdysozoa</taxon>
        <taxon>Arthropoda</taxon>
        <taxon>Hexapoda</taxon>
        <taxon>Insecta</taxon>
        <taxon>Pterygota</taxon>
        <taxon>Neoptera</taxon>
        <taxon>Endopterygota</taxon>
        <taxon>Coleoptera</taxon>
        <taxon>Polyphaga</taxon>
        <taxon>Cucujiformia</taxon>
        <taxon>Curculionidae</taxon>
        <taxon>Ceutorhynchinae</taxon>
        <taxon>Ceutorhynchus</taxon>
    </lineage>
</organism>
<dbReference type="OrthoDB" id="7675754at2759"/>
<dbReference type="Pfam" id="PF16037">
    <property type="entry name" value="DUF4790"/>
    <property type="match status" value="1"/>
</dbReference>
<keyword evidence="2" id="KW-1185">Reference proteome</keyword>
<dbReference type="InterPro" id="IPR032004">
    <property type="entry name" value="DUF4790"/>
</dbReference>
<evidence type="ECO:0000313" key="1">
    <source>
        <dbReference type="EMBL" id="CAG9768229.1"/>
    </source>
</evidence>